<accession>A0ABW1ML20</accession>
<dbReference type="Proteomes" id="UP001596139">
    <property type="component" value="Unassembled WGS sequence"/>
</dbReference>
<reference evidence="2" key="1">
    <citation type="journal article" date="2019" name="Int. J. Syst. Evol. Microbiol.">
        <title>The Global Catalogue of Microorganisms (GCM) 10K type strain sequencing project: providing services to taxonomists for standard genome sequencing and annotation.</title>
        <authorList>
            <consortium name="The Broad Institute Genomics Platform"/>
            <consortium name="The Broad Institute Genome Sequencing Center for Infectious Disease"/>
            <person name="Wu L."/>
            <person name="Ma J."/>
        </authorList>
    </citation>
    <scope>NUCLEOTIDE SEQUENCE [LARGE SCALE GENOMIC DNA]</scope>
    <source>
        <strain evidence="2">CGMCC 1.15180</strain>
    </source>
</reference>
<keyword evidence="2" id="KW-1185">Reference proteome</keyword>
<dbReference type="RefSeq" id="WP_031052162.1">
    <property type="nucleotide sequence ID" value="NZ_JBHSPX010000004.1"/>
</dbReference>
<sequence>MPKEKFDTFVLPTDHRVVRTSGWTEGLFIPKGAAHPEQATRLFDVLLTPRAQRTFAGFRTPARELDPPGAEAQPLAAKWLRWSRQYPHYSIQDQALPKDVAEAYYQIQSDVAQRNITATTAAEQMQKAVSGWKRGDA</sequence>
<organism evidence="1 2">
    <name type="scientific">Streptomyces ochraceiscleroticus</name>
    <dbReference type="NCBI Taxonomy" id="47761"/>
    <lineage>
        <taxon>Bacteria</taxon>
        <taxon>Bacillati</taxon>
        <taxon>Actinomycetota</taxon>
        <taxon>Actinomycetes</taxon>
        <taxon>Kitasatosporales</taxon>
        <taxon>Streptomycetaceae</taxon>
        <taxon>Streptomyces</taxon>
    </lineage>
</organism>
<dbReference type="Gene3D" id="3.40.190.10">
    <property type="entry name" value="Periplasmic binding protein-like II"/>
    <property type="match status" value="1"/>
</dbReference>
<dbReference type="SUPFAM" id="SSF53850">
    <property type="entry name" value="Periplasmic binding protein-like II"/>
    <property type="match status" value="1"/>
</dbReference>
<evidence type="ECO:0000313" key="1">
    <source>
        <dbReference type="EMBL" id="MFC6064113.1"/>
    </source>
</evidence>
<gene>
    <name evidence="1" type="ORF">ACFP4F_16370</name>
</gene>
<comment type="caution">
    <text evidence="1">The sequence shown here is derived from an EMBL/GenBank/DDBJ whole genome shotgun (WGS) entry which is preliminary data.</text>
</comment>
<name>A0ABW1ML20_9ACTN</name>
<dbReference type="EMBL" id="JBHSPX010000004">
    <property type="protein sequence ID" value="MFC6064113.1"/>
    <property type="molecule type" value="Genomic_DNA"/>
</dbReference>
<proteinExistence type="predicted"/>
<protein>
    <submittedName>
        <fullName evidence="1">Extracellular solute-binding protein</fullName>
    </submittedName>
</protein>
<evidence type="ECO:0000313" key="2">
    <source>
        <dbReference type="Proteomes" id="UP001596139"/>
    </source>
</evidence>